<dbReference type="PANTHER" id="PTHR39162">
    <property type="entry name" value="GLL3345 PROTEIN"/>
    <property type="match status" value="1"/>
</dbReference>
<dbReference type="PANTHER" id="PTHR39162:SF1">
    <property type="entry name" value="SPORULATION PROTEIN YTFJ"/>
    <property type="match status" value="1"/>
</dbReference>
<evidence type="ECO:0008006" key="2">
    <source>
        <dbReference type="Google" id="ProtNLM"/>
    </source>
</evidence>
<protein>
    <recommendedName>
        <fullName evidence="2">Sporulation protein YtfJ</fullName>
    </recommendedName>
</protein>
<proteinExistence type="predicted"/>
<reference evidence="1" key="1">
    <citation type="submission" date="2020-06" db="EMBL/GenBank/DDBJ databases">
        <title>Unique genomic features of the anaerobic methanotrophic archaea.</title>
        <authorList>
            <person name="Chadwick G.L."/>
            <person name="Skennerton C.T."/>
            <person name="Laso-Perez R."/>
            <person name="Leu A.O."/>
            <person name="Speth D.R."/>
            <person name="Yu H."/>
            <person name="Morgan-Lang C."/>
            <person name="Hatzenpichler R."/>
            <person name="Goudeau D."/>
            <person name="Malmstrom R."/>
            <person name="Brazelton W.J."/>
            <person name="Woyke T."/>
            <person name="Hallam S.J."/>
            <person name="Tyson G.W."/>
            <person name="Wegener G."/>
            <person name="Boetius A."/>
            <person name="Orphan V."/>
        </authorList>
    </citation>
    <scope>NUCLEOTIDE SEQUENCE</scope>
</reference>
<dbReference type="EMBL" id="MT631658">
    <property type="protein sequence ID" value="QNO56536.1"/>
    <property type="molecule type" value="Genomic_DNA"/>
</dbReference>
<gene>
    <name evidence="1" type="ORF">CNIFIPMI_00028</name>
</gene>
<name>A0A7G9Z8F2_9EURY</name>
<accession>A0A7G9Z8F2</accession>
<organism evidence="1">
    <name type="scientific">Candidatus Methanophaga sp. ANME-1 ERB7</name>
    <dbReference type="NCBI Taxonomy" id="2759913"/>
    <lineage>
        <taxon>Archaea</taxon>
        <taxon>Methanobacteriati</taxon>
        <taxon>Methanobacteriota</taxon>
        <taxon>Stenosarchaea group</taxon>
        <taxon>Methanomicrobia</taxon>
        <taxon>Candidatus Methanophagales</taxon>
        <taxon>Candidatus Methanophagaceae</taxon>
        <taxon>Candidatus Methanophaga</taxon>
    </lineage>
</organism>
<evidence type="ECO:0000313" key="1">
    <source>
        <dbReference type="EMBL" id="QNO56536.1"/>
    </source>
</evidence>
<dbReference type="AlphaFoldDB" id="A0A7G9Z8F2"/>
<dbReference type="Pfam" id="PF09579">
    <property type="entry name" value="Spore_YtfJ"/>
    <property type="match status" value="1"/>
</dbReference>
<sequence length="130" mass="13458">MSEETSGIIKNVWDELRKTIKVETAIGNPIEIEDKTLIPIFGVGFGAGGGGGKGKEKEGQGYGVGGGGGITPVALVTVFKGIPGPEGLNVISLKSSGAMERIVGEAMPMVMAKINETKEEKEGKKAEAKK</sequence>
<dbReference type="InterPro" id="IPR014229">
    <property type="entry name" value="Spore_YtfJ"/>
</dbReference>